<dbReference type="EMBL" id="GBHO01028686">
    <property type="protein sequence ID" value="JAG14918.1"/>
    <property type="molecule type" value="Transcribed_RNA"/>
</dbReference>
<dbReference type="Pfam" id="PF13930">
    <property type="entry name" value="Endonuclea_NS_2"/>
    <property type="match status" value="1"/>
</dbReference>
<dbReference type="EMBL" id="GBHO01028685">
    <property type="protein sequence ID" value="JAG14919.1"/>
    <property type="molecule type" value="Transcribed_RNA"/>
</dbReference>
<gene>
    <name evidence="3" type="primary">yeeF_1</name>
    <name evidence="4" type="synonym">yeeF_2</name>
    <name evidence="3" type="ORF">CM83_49705</name>
    <name evidence="4" type="ORF">CM83_49706</name>
</gene>
<reference evidence="3" key="2">
    <citation type="submission" date="2014-07" db="EMBL/GenBank/DDBJ databases">
        <authorList>
            <person name="Hull J."/>
        </authorList>
    </citation>
    <scope>NUCLEOTIDE SEQUENCE</scope>
</reference>
<dbReference type="InterPro" id="IPR044927">
    <property type="entry name" value="Endonuclea_NS_2"/>
</dbReference>
<reference evidence="3" key="1">
    <citation type="journal article" date="2014" name="PLoS ONE">
        <title>Transcriptome-Based Identification of ABC Transporters in the Western Tarnished Plant Bug Lygus hesperus.</title>
        <authorList>
            <person name="Hull J.J."/>
            <person name="Chaney K."/>
            <person name="Geib S.M."/>
            <person name="Fabrick J.A."/>
            <person name="Brent C.S."/>
            <person name="Walsh D."/>
            <person name="Lavine L.C."/>
        </authorList>
    </citation>
    <scope>NUCLEOTIDE SEQUENCE</scope>
</reference>
<feature type="non-terminal residue" evidence="3">
    <location>
        <position position="1"/>
    </location>
</feature>
<feature type="signal peptide" evidence="1">
    <location>
        <begin position="1"/>
        <end position="34"/>
    </location>
</feature>
<feature type="chain" id="PRO_5007389634" evidence="1">
    <location>
        <begin position="35"/>
        <end position="230"/>
    </location>
</feature>
<proteinExistence type="predicted"/>
<keyword evidence="1" id="KW-0732">Signal</keyword>
<sequence>FCTKSFNRPPTMRLETVLIWFIFGFCSLVWDTEGAPIPPITKFTRGFKQRVEYIKAVIHKSNLDKGTPPNSKTRAYSKSMSPYKNDDAGHLIAARLGGTGRETYNIVPQNLAQNRGAWRTQVEAPIYDSVAKGNVVTYEVWPVYKGKKATRPSSLRYRARTSKGKLVVSGTMSNPVPSRMFSYDSIDDGNQDVENYEVPVEENFEEEQINGQNSNEEMLPYWFDEVNVNE</sequence>
<dbReference type="AlphaFoldDB" id="A0A0A9X7W4"/>
<organism evidence="3">
    <name type="scientific">Lygus hesperus</name>
    <name type="common">Western plant bug</name>
    <dbReference type="NCBI Taxonomy" id="30085"/>
    <lineage>
        <taxon>Eukaryota</taxon>
        <taxon>Metazoa</taxon>
        <taxon>Ecdysozoa</taxon>
        <taxon>Arthropoda</taxon>
        <taxon>Hexapoda</taxon>
        <taxon>Insecta</taxon>
        <taxon>Pterygota</taxon>
        <taxon>Neoptera</taxon>
        <taxon>Paraneoptera</taxon>
        <taxon>Hemiptera</taxon>
        <taxon>Heteroptera</taxon>
        <taxon>Panheteroptera</taxon>
        <taxon>Cimicomorpha</taxon>
        <taxon>Miridae</taxon>
        <taxon>Mirini</taxon>
        <taxon>Lygus</taxon>
    </lineage>
</organism>
<accession>A0A0A9X7W4</accession>
<evidence type="ECO:0000259" key="2">
    <source>
        <dbReference type="Pfam" id="PF13930"/>
    </source>
</evidence>
<protein>
    <submittedName>
        <fullName evidence="3">UPF0720 protein yeeF</fullName>
    </submittedName>
</protein>
<evidence type="ECO:0000313" key="3">
    <source>
        <dbReference type="EMBL" id="JAG14918.1"/>
    </source>
</evidence>
<dbReference type="InterPro" id="IPR044929">
    <property type="entry name" value="DNA/RNA_non-sp_Endonuclease_sf"/>
</dbReference>
<evidence type="ECO:0000313" key="4">
    <source>
        <dbReference type="EMBL" id="JAG14919.1"/>
    </source>
</evidence>
<feature type="domain" description="Type VII secretion system protein EssD-like" evidence="2">
    <location>
        <begin position="50"/>
        <end position="157"/>
    </location>
</feature>
<name>A0A0A9X7W4_LYGHE</name>
<evidence type="ECO:0000256" key="1">
    <source>
        <dbReference type="SAM" id="SignalP"/>
    </source>
</evidence>
<dbReference type="Gene3D" id="3.40.570.10">
    <property type="entry name" value="Extracellular Endonuclease, subunit A"/>
    <property type="match status" value="1"/>
</dbReference>